<sequence>MKAPLYGNPLRSGSIRLGGWFPVRAGVILVAASFVVFICFLTKEFILGLLIAVAVVIYTAIFEIPFGAEDITLMTRARRRVTHMQRINSGETLFLGSTFTAQNKGLSLPGVLSTLRVRDEVDGLGNPVQLIHHTRADQLSVTIESAPAGISMNTQAKTTDLVTNYAAWLSSLSGENGLRGAQVVIDSVFESAAPLAESILSNLKPDAPEVAQQIARESAGMLPERVAHVRAYTTLGYKISELADDTAGAAAEVLSMIPRHLKALSAAGAGVSQVMADADYADMMYTAYDPHRNAEVAQEIKDDIRAFRSFEGAGPAYFNSSHPRVVFHDGVASMTIMMTEPSKSKITDHSFEKLFAPNRNFLRKRVSMIYRPVPASAQHARVNSASRAATTEVTSKKRFTAFDNKKKKAAEAAMNQAAEGAVIQEWALMVTVTFEPNRAAQRTAENELKALMGGLKWCFADFSADAAFHQTLPLGLFPWAYAPALSLLAVEPSEKKTAEQKKKEKEN</sequence>
<proteinExistence type="predicted"/>
<organism evidence="2 3">
    <name type="scientific">Rothia mucilaginosa</name>
    <dbReference type="NCBI Taxonomy" id="43675"/>
    <lineage>
        <taxon>Bacteria</taxon>
        <taxon>Bacillati</taxon>
        <taxon>Actinomycetota</taxon>
        <taxon>Actinomycetes</taxon>
        <taxon>Micrococcales</taxon>
        <taxon>Micrococcaceae</taxon>
        <taxon>Rothia</taxon>
    </lineage>
</organism>
<feature type="transmembrane region" description="Helical" evidence="1">
    <location>
        <begin position="20"/>
        <end position="40"/>
    </location>
</feature>
<keyword evidence="1" id="KW-0812">Transmembrane</keyword>
<protein>
    <submittedName>
        <fullName evidence="2">Uncharacterized protein</fullName>
    </submittedName>
</protein>
<evidence type="ECO:0000313" key="3">
    <source>
        <dbReference type="Proteomes" id="UP000770330"/>
    </source>
</evidence>
<comment type="caution">
    <text evidence="2">The sequence shown here is derived from an EMBL/GenBank/DDBJ whole genome shotgun (WGS) entry which is preliminary data.</text>
</comment>
<keyword evidence="1" id="KW-1133">Transmembrane helix</keyword>
<dbReference type="Proteomes" id="UP000770330">
    <property type="component" value="Unassembled WGS sequence"/>
</dbReference>
<dbReference type="AlphaFoldDB" id="A0A930PLF1"/>
<gene>
    <name evidence="2" type="ORF">HXO61_08640</name>
</gene>
<dbReference type="RefSeq" id="WP_303945518.1">
    <property type="nucleotide sequence ID" value="NZ_CAURIN010000012.1"/>
</dbReference>
<evidence type="ECO:0000256" key="1">
    <source>
        <dbReference type="SAM" id="Phobius"/>
    </source>
</evidence>
<reference evidence="2" key="1">
    <citation type="submission" date="2020-04" db="EMBL/GenBank/DDBJ databases">
        <title>Deep metagenomics examines the oral microbiome during advanced dental caries in children, revealing novel taxa and co-occurrences with host molecules.</title>
        <authorList>
            <person name="Baker J.L."/>
            <person name="Morton J.T."/>
            <person name="Dinis M."/>
            <person name="Alvarez R."/>
            <person name="Tran N.C."/>
            <person name="Knight R."/>
            <person name="Edlund A."/>
        </authorList>
    </citation>
    <scope>NUCLEOTIDE SEQUENCE</scope>
    <source>
        <strain evidence="2">JCVI_39_bin.18</strain>
    </source>
</reference>
<accession>A0A930PLF1</accession>
<dbReference type="NCBIfam" id="NF042935">
    <property type="entry name" value="SCO6880_fam"/>
    <property type="match status" value="1"/>
</dbReference>
<name>A0A930PLF1_9MICC</name>
<evidence type="ECO:0000313" key="2">
    <source>
        <dbReference type="EMBL" id="MBF1657977.1"/>
    </source>
</evidence>
<feature type="transmembrane region" description="Helical" evidence="1">
    <location>
        <begin position="47"/>
        <end position="68"/>
    </location>
</feature>
<dbReference type="EMBL" id="JABZXO010000028">
    <property type="protein sequence ID" value="MBF1657977.1"/>
    <property type="molecule type" value="Genomic_DNA"/>
</dbReference>
<dbReference type="InterPro" id="IPR049978">
    <property type="entry name" value="SCO6880-like"/>
</dbReference>
<keyword evidence="1" id="KW-0472">Membrane</keyword>